<evidence type="ECO:0000313" key="3">
    <source>
        <dbReference type="EMBL" id="EEF40650.1"/>
    </source>
</evidence>
<dbReference type="PROSITE" id="PS51375">
    <property type="entry name" value="PPR"/>
    <property type="match status" value="4"/>
</dbReference>
<evidence type="ECO:0000256" key="1">
    <source>
        <dbReference type="ARBA" id="ARBA00022737"/>
    </source>
</evidence>
<dbReference type="GO" id="GO:0009451">
    <property type="term" value="P:RNA modification"/>
    <property type="evidence" value="ECO:0000318"/>
    <property type="project" value="GO_Central"/>
</dbReference>
<dbReference type="Pfam" id="PF01535">
    <property type="entry name" value="PPR"/>
    <property type="match status" value="4"/>
</dbReference>
<dbReference type="PANTHER" id="PTHR47926">
    <property type="entry name" value="PENTATRICOPEPTIDE REPEAT-CONTAINING PROTEIN"/>
    <property type="match status" value="1"/>
</dbReference>
<feature type="repeat" description="PPR" evidence="2">
    <location>
        <begin position="91"/>
        <end position="125"/>
    </location>
</feature>
<dbReference type="Gene3D" id="1.25.40.10">
    <property type="entry name" value="Tetratricopeptide repeat domain"/>
    <property type="match status" value="5"/>
</dbReference>
<dbReference type="AlphaFoldDB" id="B9S6P4"/>
<evidence type="ECO:0000313" key="4">
    <source>
        <dbReference type="Proteomes" id="UP000008311"/>
    </source>
</evidence>
<accession>B9S6P4</accession>
<dbReference type="eggNOG" id="KOG4197">
    <property type="taxonomic scope" value="Eukaryota"/>
</dbReference>
<evidence type="ECO:0000256" key="2">
    <source>
        <dbReference type="PROSITE-ProRule" id="PRU00708"/>
    </source>
</evidence>
<dbReference type="FunFam" id="1.25.40.10:FF:000090">
    <property type="entry name" value="Pentatricopeptide repeat-containing protein, chloroplastic"/>
    <property type="match status" value="1"/>
</dbReference>
<dbReference type="FunCoup" id="B9S6P4">
    <property type="interactions" value="101"/>
</dbReference>
<keyword evidence="4" id="KW-1185">Reference proteome</keyword>
<dbReference type="InterPro" id="IPR002885">
    <property type="entry name" value="PPR_rpt"/>
</dbReference>
<name>B9S6P4_RICCO</name>
<dbReference type="InParanoid" id="B9S6P4"/>
<dbReference type="Proteomes" id="UP000008311">
    <property type="component" value="Unassembled WGS sequence"/>
</dbReference>
<proteinExistence type="predicted"/>
<feature type="repeat" description="PPR" evidence="2">
    <location>
        <begin position="193"/>
        <end position="227"/>
    </location>
</feature>
<reference evidence="4" key="1">
    <citation type="journal article" date="2010" name="Nat. Biotechnol.">
        <title>Draft genome sequence of the oilseed species Ricinus communis.</title>
        <authorList>
            <person name="Chan A.P."/>
            <person name="Crabtree J."/>
            <person name="Zhao Q."/>
            <person name="Lorenzi H."/>
            <person name="Orvis J."/>
            <person name="Puiu D."/>
            <person name="Melake-Berhan A."/>
            <person name="Jones K.M."/>
            <person name="Redman J."/>
            <person name="Chen G."/>
            <person name="Cahoon E.B."/>
            <person name="Gedil M."/>
            <person name="Stanke M."/>
            <person name="Haas B.J."/>
            <person name="Wortman J.R."/>
            <person name="Fraser-Liggett C.M."/>
            <person name="Ravel J."/>
            <person name="Rabinowicz P.D."/>
        </authorList>
    </citation>
    <scope>NUCLEOTIDE SEQUENCE [LARGE SCALE GENOMIC DNA]</scope>
    <source>
        <strain evidence="4">cv. Hale</strain>
    </source>
</reference>
<dbReference type="PANTHER" id="PTHR47926:SF347">
    <property type="entry name" value="PENTATRICOPEPTIDE REPEAT-CONTAINING PROTEIN"/>
    <property type="match status" value="1"/>
</dbReference>
<keyword evidence="1" id="KW-0677">Repeat</keyword>
<dbReference type="Pfam" id="PF20431">
    <property type="entry name" value="E_motif"/>
    <property type="match status" value="1"/>
</dbReference>
<dbReference type="InterPro" id="IPR046960">
    <property type="entry name" value="PPR_At4g14850-like_plant"/>
</dbReference>
<dbReference type="Pfam" id="PF13041">
    <property type="entry name" value="PPR_2"/>
    <property type="match status" value="3"/>
</dbReference>
<dbReference type="NCBIfam" id="TIGR00756">
    <property type="entry name" value="PPR"/>
    <property type="match status" value="4"/>
</dbReference>
<dbReference type="InterPro" id="IPR046848">
    <property type="entry name" value="E_motif"/>
</dbReference>
<dbReference type="EMBL" id="EQ973882">
    <property type="protein sequence ID" value="EEF40650.1"/>
    <property type="molecule type" value="Genomic_DNA"/>
</dbReference>
<dbReference type="GO" id="GO:0003723">
    <property type="term" value="F:RNA binding"/>
    <property type="evidence" value="ECO:0000318"/>
    <property type="project" value="GO_Central"/>
</dbReference>
<organism evidence="3 4">
    <name type="scientific">Ricinus communis</name>
    <name type="common">Castor bean</name>
    <dbReference type="NCBI Taxonomy" id="3988"/>
    <lineage>
        <taxon>Eukaryota</taxon>
        <taxon>Viridiplantae</taxon>
        <taxon>Streptophyta</taxon>
        <taxon>Embryophyta</taxon>
        <taxon>Tracheophyta</taxon>
        <taxon>Spermatophyta</taxon>
        <taxon>Magnoliopsida</taxon>
        <taxon>eudicotyledons</taxon>
        <taxon>Gunneridae</taxon>
        <taxon>Pentapetalae</taxon>
        <taxon>rosids</taxon>
        <taxon>fabids</taxon>
        <taxon>Malpighiales</taxon>
        <taxon>Euphorbiaceae</taxon>
        <taxon>Acalyphoideae</taxon>
        <taxon>Acalypheae</taxon>
        <taxon>Ricinus</taxon>
    </lineage>
</organism>
<feature type="repeat" description="PPR" evidence="2">
    <location>
        <begin position="396"/>
        <end position="430"/>
    </location>
</feature>
<protein>
    <submittedName>
        <fullName evidence="3">Pentatricopeptide repeat-containing protein, putative</fullName>
    </submittedName>
</protein>
<sequence length="578" mass="64188">MVSKGLNHQILKFYKELHSSDIYANAYIIPSVIKACSFSNCHHFGIQLYSIVLKSGLDSDFVICNSFISFYAKSSCTESALKVFDTMPLKDPISWNCIINGYFQNGYFTQGFIMFKEMYECGIVPKPELVASVVSVCVRLGDMKLGRAIHALVLIDGRIAKEIFVLTSLVDWYFKSGDSLMALRVFDQIEVKNVVSWTALVSGCSANLDYNMALDCFRAMQINGVRPNRVTLIAILPAFAELGCAKTGKEIHGYAFRHGFDLDHHFLSSLIHIYCRSREGLQLAKLTFERSNVKDVVMWSSIIGSYCRSADSIEALKLFRWMRADGTEPNSVTLLAVITACTTLTSLKNGYGTHGYIVKCGLNFDTYIGNALINMYSKCGCVVASHQIFKEMHIKDSVSWSTLITAYGLHGHGKEALCLFHEMQLQGVEPDAMTFLAVLSACNHSGLVKEGQQIFDNVKKDGKVSLTVEHYACLVDLLGKSGKVDDAFDILRAMPMKPSTTIWSSLVSACKIHGRLEIAERLAQELIKSEPSNAANHTLLSMIYAESGNWFAVEDVRRLMRVQGLSKCYGFSQVSAGN</sequence>
<feature type="repeat" description="PPR" evidence="2">
    <location>
        <begin position="295"/>
        <end position="329"/>
    </location>
</feature>
<gene>
    <name evidence="3" type="ORF">RCOM_0871180</name>
</gene>
<dbReference type="InterPro" id="IPR011990">
    <property type="entry name" value="TPR-like_helical_dom_sf"/>
</dbReference>